<dbReference type="InterPro" id="IPR022761">
    <property type="entry name" value="Fumarate_lyase_N"/>
</dbReference>
<protein>
    <recommendedName>
        <fullName evidence="2">fumarate hydratase</fullName>
        <ecNumber evidence="2">4.2.1.2</ecNumber>
    </recommendedName>
</protein>
<dbReference type="AlphaFoldDB" id="A0A6F8ZFD2"/>
<dbReference type="Proteomes" id="UP000503399">
    <property type="component" value="Chromosome"/>
</dbReference>
<reference evidence="6 7" key="1">
    <citation type="submission" date="2020-02" db="EMBL/GenBank/DDBJ databases">
        <authorList>
            <person name="Hogendoorn C."/>
        </authorList>
    </citation>
    <scope>NUCLEOTIDE SEQUENCE [LARGE SCALE GENOMIC DNA]</scope>
    <source>
        <strain evidence="6">R501</strain>
    </source>
</reference>
<dbReference type="Pfam" id="PF00206">
    <property type="entry name" value="Lyase_1"/>
    <property type="match status" value="1"/>
</dbReference>
<evidence type="ECO:0000313" key="7">
    <source>
        <dbReference type="Proteomes" id="UP000503399"/>
    </source>
</evidence>
<dbReference type="Gene3D" id="1.20.200.10">
    <property type="entry name" value="Fumarase/aspartase (Central domain)"/>
    <property type="match status" value="1"/>
</dbReference>
<dbReference type="KEGG" id="hfv:R50_0666"/>
<proteinExistence type="inferred from homology"/>
<dbReference type="InterPro" id="IPR005677">
    <property type="entry name" value="Fum_hydII"/>
</dbReference>
<keyword evidence="7" id="KW-1185">Reference proteome</keyword>
<sequence length="313" mass="32994">MPDHAVPEDYRMEQDSLGPVRVPAWAYWGAQTQRAVENFPISGLRLPRRFIRAQGIIKWAAARANRAVGALDPGRAEAIMTAAEEVIDGRWDAHFVVDVYQAGAGTSQNMNANEVIARRAREILGAVEDVRRVHPNDHVNLAQSTNDTIHVAIHIAGAEAVVQDLLPALERMEAVLRAKAQGWMGIIKTGRTHLQDAVPLRLGQEVGLGGGAGRLAAGPGRAGGGAVPHRLRGQRSRDRYQRPSRLPPPGGGGGGGADGAALPAARQHVHLHPEPGRRAGGLRPPAGAGHRPGQDRQRCAPAELGPAGGAGGA</sequence>
<feature type="domain" description="Fumarate lyase N-terminal" evidence="5">
    <location>
        <begin position="19"/>
        <end position="206"/>
    </location>
</feature>
<dbReference type="GO" id="GO:0004333">
    <property type="term" value="F:fumarate hydratase activity"/>
    <property type="evidence" value="ECO:0007669"/>
    <property type="project" value="UniProtKB-EC"/>
</dbReference>
<dbReference type="PRINTS" id="PR00149">
    <property type="entry name" value="FUMRATELYASE"/>
</dbReference>
<feature type="compositionally biased region" description="Low complexity" evidence="4">
    <location>
        <begin position="281"/>
        <end position="291"/>
    </location>
</feature>
<evidence type="ECO:0000256" key="4">
    <source>
        <dbReference type="SAM" id="MobiDB-lite"/>
    </source>
</evidence>
<dbReference type="PANTHER" id="PTHR11444">
    <property type="entry name" value="ASPARTATEAMMONIA/ARGININOSUCCINATE/ADENYLOSUCCINATE LYASE"/>
    <property type="match status" value="1"/>
</dbReference>
<dbReference type="EC" id="4.2.1.2" evidence="2"/>
<accession>A0A6F8ZFD2</accession>
<dbReference type="PANTHER" id="PTHR11444:SF22">
    <property type="entry name" value="FUMARATE HYDRATASE CLASS II"/>
    <property type="match status" value="1"/>
</dbReference>
<dbReference type="Gene3D" id="1.10.275.10">
    <property type="entry name" value="Fumarase/aspartase (N-terminal domain)"/>
    <property type="match status" value="1"/>
</dbReference>
<evidence type="ECO:0000256" key="1">
    <source>
        <dbReference type="ARBA" id="ARBA00009084"/>
    </source>
</evidence>
<dbReference type="FunFam" id="1.10.275.10:FF:000001">
    <property type="entry name" value="Fumarate hydratase, mitochondrial"/>
    <property type="match status" value="1"/>
</dbReference>
<evidence type="ECO:0000256" key="3">
    <source>
        <dbReference type="ARBA" id="ARBA00023239"/>
    </source>
</evidence>
<dbReference type="GO" id="GO:0006106">
    <property type="term" value="P:fumarate metabolic process"/>
    <property type="evidence" value="ECO:0007669"/>
    <property type="project" value="InterPro"/>
</dbReference>
<evidence type="ECO:0000313" key="6">
    <source>
        <dbReference type="EMBL" id="CAB1128172.1"/>
    </source>
</evidence>
<comment type="similarity">
    <text evidence="1">Belongs to the class-II fumarase/aspartase family. Fumarase subfamily.</text>
</comment>
<dbReference type="InterPro" id="IPR008948">
    <property type="entry name" value="L-Aspartase-like"/>
</dbReference>
<feature type="region of interest" description="Disordered" evidence="4">
    <location>
        <begin position="213"/>
        <end position="313"/>
    </location>
</feature>
<evidence type="ECO:0000259" key="5">
    <source>
        <dbReference type="Pfam" id="PF00206"/>
    </source>
</evidence>
<dbReference type="InterPro" id="IPR024083">
    <property type="entry name" value="Fumarase/histidase_N"/>
</dbReference>
<dbReference type="InterPro" id="IPR000362">
    <property type="entry name" value="Fumarate_lyase_fam"/>
</dbReference>
<dbReference type="EMBL" id="LR778114">
    <property type="protein sequence ID" value="CAB1128172.1"/>
    <property type="molecule type" value="Genomic_DNA"/>
</dbReference>
<organism evidence="6 7">
    <name type="scientific">Candidatus Hydrogenisulfobacillus filiaventi</name>
    <dbReference type="NCBI Taxonomy" id="2707344"/>
    <lineage>
        <taxon>Bacteria</taxon>
        <taxon>Bacillati</taxon>
        <taxon>Bacillota</taxon>
        <taxon>Clostridia</taxon>
        <taxon>Eubacteriales</taxon>
        <taxon>Clostridiales Family XVII. Incertae Sedis</taxon>
        <taxon>Candidatus Hydrogenisulfobacillus</taxon>
    </lineage>
</organism>
<dbReference type="SUPFAM" id="SSF48557">
    <property type="entry name" value="L-aspartase-like"/>
    <property type="match status" value="1"/>
</dbReference>
<name>A0A6F8ZFD2_9FIRM</name>
<keyword evidence="3 6" id="KW-0456">Lyase</keyword>
<gene>
    <name evidence="6" type="primary">fumC</name>
    <name evidence="6" type="ORF">R50_0666</name>
</gene>
<evidence type="ECO:0000256" key="2">
    <source>
        <dbReference type="ARBA" id="ARBA00012921"/>
    </source>
</evidence>